<keyword evidence="9" id="KW-1185">Reference proteome</keyword>
<feature type="transmembrane region" description="Helical" evidence="6">
    <location>
        <begin position="391"/>
        <end position="411"/>
    </location>
</feature>
<evidence type="ECO:0000256" key="4">
    <source>
        <dbReference type="ARBA" id="ARBA00022989"/>
    </source>
</evidence>
<keyword evidence="2" id="KW-0813">Transport</keyword>
<feature type="transmembrane region" description="Helical" evidence="6">
    <location>
        <begin position="319"/>
        <end position="339"/>
    </location>
</feature>
<feature type="transmembrane region" description="Helical" evidence="6">
    <location>
        <begin position="351"/>
        <end position="371"/>
    </location>
</feature>
<dbReference type="CDD" id="cd17328">
    <property type="entry name" value="MFS_spinster_like"/>
    <property type="match status" value="1"/>
</dbReference>
<feature type="transmembrane region" description="Helical" evidence="6">
    <location>
        <begin position="140"/>
        <end position="161"/>
    </location>
</feature>
<comment type="subcellular location">
    <subcellularLocation>
        <location evidence="1">Membrane</location>
        <topology evidence="1">Multi-pass membrane protein</topology>
    </subcellularLocation>
</comment>
<feature type="transmembrane region" description="Helical" evidence="6">
    <location>
        <begin position="167"/>
        <end position="187"/>
    </location>
</feature>
<dbReference type="Gene3D" id="1.20.1250.20">
    <property type="entry name" value="MFS general substrate transporter like domains"/>
    <property type="match status" value="2"/>
</dbReference>
<dbReference type="Proteomes" id="UP000002875">
    <property type="component" value="Chromosome"/>
</dbReference>
<evidence type="ECO:0000256" key="1">
    <source>
        <dbReference type="ARBA" id="ARBA00004141"/>
    </source>
</evidence>
<feature type="transmembrane region" description="Helical" evidence="6">
    <location>
        <begin position="260"/>
        <end position="280"/>
    </location>
</feature>
<sequence length="421" mass="46058">MKNILNDHSYRYFVLVMLTLVYVFNFIDRQLLVILQESIKHELNLTDTQLGLLSGFTFALFYVTLGLPIARIADKGNRRNIVTISLGLWSIMTAVSGLVQNFYQLLLTRIGVGIGEAGGSPPAHSMISDYFPAEKRATALSIYSTGIYFGILIGFLIGGYLNHELGWRVAFFALGIPGIVFSLLFYISVKEPKRGASDDLKTETESVSIITVVKYLFATNTFAYLGLATAFHVFCLYGVSNWAPSFLSRIHHMQSSEIGVTLGLLFGIGGALGTFLGGYLTDLYGKEDKSWYLRIPAIGALVSSGLAVGALFIEDRNVSLAFMGLCALMQSAYLGPSIAVSHSLVPANMRALTSAILFFILNILGLGLGPLTVGLLSDWLTPTYHSESIRWAMSIIIFIEIVASTFFFIAAKKISIDLSEK</sequence>
<dbReference type="InterPro" id="IPR020846">
    <property type="entry name" value="MFS_dom"/>
</dbReference>
<feature type="transmembrane region" description="Helical" evidence="6">
    <location>
        <begin position="222"/>
        <end position="240"/>
    </location>
</feature>
<dbReference type="Pfam" id="PF07690">
    <property type="entry name" value="MFS_1"/>
    <property type="match status" value="1"/>
</dbReference>
<reference evidence="8 9" key="1">
    <citation type="submission" date="2011-07" db="EMBL/GenBank/DDBJ databases">
        <title>The complete genome of chromosome of Emticicia oligotrophica DSM 17448.</title>
        <authorList>
            <consortium name="US DOE Joint Genome Institute (JGI-PGF)"/>
            <person name="Lucas S."/>
            <person name="Han J."/>
            <person name="Lapidus A."/>
            <person name="Bruce D."/>
            <person name="Goodwin L."/>
            <person name="Pitluck S."/>
            <person name="Peters L."/>
            <person name="Kyrpides N."/>
            <person name="Mavromatis K."/>
            <person name="Ivanova N."/>
            <person name="Ovchinnikova G."/>
            <person name="Teshima H."/>
            <person name="Detter J.C."/>
            <person name="Tapia R."/>
            <person name="Han C."/>
            <person name="Land M."/>
            <person name="Hauser L."/>
            <person name="Markowitz V."/>
            <person name="Cheng J.-F."/>
            <person name="Hugenholtz P."/>
            <person name="Woyke T."/>
            <person name="Wu D."/>
            <person name="Tindall B."/>
            <person name="Pomrenke H."/>
            <person name="Brambilla E."/>
            <person name="Klenk H.-P."/>
            <person name="Eisen J.A."/>
        </authorList>
    </citation>
    <scope>NUCLEOTIDE SEQUENCE [LARGE SCALE GENOMIC DNA]</scope>
    <source>
        <strain evidence="8 9">DSM 17448</strain>
    </source>
</reference>
<dbReference type="InterPro" id="IPR036259">
    <property type="entry name" value="MFS_trans_sf"/>
</dbReference>
<feature type="transmembrane region" description="Helical" evidence="6">
    <location>
        <begin position="52"/>
        <end position="70"/>
    </location>
</feature>
<keyword evidence="3 6" id="KW-0812">Transmembrane</keyword>
<evidence type="ECO:0000313" key="8">
    <source>
        <dbReference type="EMBL" id="AFK03419.1"/>
    </source>
</evidence>
<organism evidence="8 9">
    <name type="scientific">Emticicia oligotrophica (strain DSM 17448 / CIP 109782 / MTCC 6937 / GPTSA100-15)</name>
    <dbReference type="NCBI Taxonomy" id="929562"/>
    <lineage>
        <taxon>Bacteria</taxon>
        <taxon>Pseudomonadati</taxon>
        <taxon>Bacteroidota</taxon>
        <taxon>Cytophagia</taxon>
        <taxon>Cytophagales</taxon>
        <taxon>Leadbetterellaceae</taxon>
        <taxon>Emticicia</taxon>
    </lineage>
</organism>
<keyword evidence="4 6" id="KW-1133">Transmembrane helix</keyword>
<feature type="transmembrane region" description="Helical" evidence="6">
    <location>
        <begin position="292"/>
        <end position="313"/>
    </location>
</feature>
<keyword evidence="5 6" id="KW-0472">Membrane</keyword>
<dbReference type="InterPro" id="IPR011701">
    <property type="entry name" value="MFS"/>
</dbReference>
<feature type="domain" description="Major facilitator superfamily (MFS) profile" evidence="7">
    <location>
        <begin position="14"/>
        <end position="412"/>
    </location>
</feature>
<evidence type="ECO:0000259" key="7">
    <source>
        <dbReference type="PROSITE" id="PS50850"/>
    </source>
</evidence>
<evidence type="ECO:0000313" key="9">
    <source>
        <dbReference type="Proteomes" id="UP000002875"/>
    </source>
</evidence>
<dbReference type="EMBL" id="CP002961">
    <property type="protein sequence ID" value="AFK03419.1"/>
    <property type="molecule type" value="Genomic_DNA"/>
</dbReference>
<dbReference type="PROSITE" id="PS50850">
    <property type="entry name" value="MFS"/>
    <property type="match status" value="1"/>
</dbReference>
<proteinExistence type="predicted"/>
<dbReference type="PANTHER" id="PTHR23505:SF79">
    <property type="entry name" value="PROTEIN SPINSTER"/>
    <property type="match status" value="1"/>
</dbReference>
<evidence type="ECO:0000256" key="2">
    <source>
        <dbReference type="ARBA" id="ARBA00022448"/>
    </source>
</evidence>
<evidence type="ECO:0000256" key="3">
    <source>
        <dbReference type="ARBA" id="ARBA00022692"/>
    </source>
</evidence>
<feature type="transmembrane region" description="Helical" evidence="6">
    <location>
        <begin position="12"/>
        <end position="32"/>
    </location>
</feature>
<dbReference type="SUPFAM" id="SSF103473">
    <property type="entry name" value="MFS general substrate transporter"/>
    <property type="match status" value="1"/>
</dbReference>
<dbReference type="InterPro" id="IPR044770">
    <property type="entry name" value="MFS_spinster-like"/>
</dbReference>
<evidence type="ECO:0000256" key="6">
    <source>
        <dbReference type="SAM" id="Phobius"/>
    </source>
</evidence>
<dbReference type="RefSeq" id="WP_015029116.1">
    <property type="nucleotide sequence ID" value="NC_018748.1"/>
</dbReference>
<protein>
    <submittedName>
        <fullName evidence="8">Major facilitator superfamily MFS_1</fullName>
    </submittedName>
</protein>
<accession>A0ABM5N1W1</accession>
<dbReference type="PANTHER" id="PTHR23505">
    <property type="entry name" value="SPINSTER"/>
    <property type="match status" value="1"/>
</dbReference>
<gene>
    <name evidence="8" type="ordered locus">Emtol_2281</name>
</gene>
<name>A0ABM5N1W1_EMTOG</name>
<evidence type="ECO:0000256" key="5">
    <source>
        <dbReference type="ARBA" id="ARBA00023136"/>
    </source>
</evidence>